<dbReference type="Gene3D" id="3.60.15.10">
    <property type="entry name" value="Ribonuclease Z/Hydroxyacylglutathione hydrolase-like"/>
    <property type="match status" value="1"/>
</dbReference>
<evidence type="ECO:0000256" key="4">
    <source>
        <dbReference type="ARBA" id="ARBA00022833"/>
    </source>
</evidence>
<evidence type="ECO:0000256" key="2">
    <source>
        <dbReference type="ARBA" id="ARBA00022723"/>
    </source>
</evidence>
<keyword evidence="7" id="KW-1185">Reference proteome</keyword>
<evidence type="ECO:0000256" key="1">
    <source>
        <dbReference type="ARBA" id="ARBA00007749"/>
    </source>
</evidence>
<gene>
    <name evidence="6" type="ORF">DFR68_11591</name>
</gene>
<name>A0A370GNM7_9NOCA</name>
<dbReference type="Proteomes" id="UP000255355">
    <property type="component" value="Unassembled WGS sequence"/>
</dbReference>
<accession>A0A370GNM7</accession>
<proteinExistence type="inferred from homology"/>
<comment type="similarity">
    <text evidence="1">Belongs to the metallo-beta-lactamase superfamily.</text>
</comment>
<dbReference type="Pfam" id="PF00753">
    <property type="entry name" value="Lactamase_B"/>
    <property type="match status" value="1"/>
</dbReference>
<evidence type="ECO:0000313" key="6">
    <source>
        <dbReference type="EMBL" id="RDI44939.1"/>
    </source>
</evidence>
<organism evidence="6 7">
    <name type="scientific">Nocardia mexicana</name>
    <dbReference type="NCBI Taxonomy" id="279262"/>
    <lineage>
        <taxon>Bacteria</taxon>
        <taxon>Bacillati</taxon>
        <taxon>Actinomycetota</taxon>
        <taxon>Actinomycetes</taxon>
        <taxon>Mycobacteriales</taxon>
        <taxon>Nocardiaceae</taxon>
        <taxon>Nocardia</taxon>
    </lineage>
</organism>
<dbReference type="GO" id="GO:0046872">
    <property type="term" value="F:metal ion binding"/>
    <property type="evidence" value="ECO:0007669"/>
    <property type="project" value="UniProtKB-KW"/>
</dbReference>
<keyword evidence="2" id="KW-0479">Metal-binding</keyword>
<comment type="caution">
    <text evidence="6">The sequence shown here is derived from an EMBL/GenBank/DDBJ whole genome shotgun (WGS) entry which is preliminary data.</text>
</comment>
<dbReference type="RefSeq" id="WP_068029432.1">
    <property type="nucleotide sequence ID" value="NZ_QQAZ01000015.1"/>
</dbReference>
<keyword evidence="4" id="KW-0862">Zinc</keyword>
<dbReference type="PANTHER" id="PTHR42978:SF3">
    <property type="entry name" value="BLR3078 PROTEIN"/>
    <property type="match status" value="1"/>
</dbReference>
<sequence>MTVTRVHHLDCGNMHPLGGWLMDGRFGLRLHAHLVCHCLLIETDETLILVDTGFGTRAHDRGNEWVGKGFIAAGNPDLSLARTAAHQVRELGYDPADVRHVIVTHLDADHAGGLADFPEATVHVYATELAAMRRPETAAEMLRYRRVQIRHGPRWRAYAETGTEFYGFGAVRDLDGLPPEILLIPLPGHSRGHAGVAIDLGGHWLLHAGDAYDAGGEVHPGRPGAGPAMAFFHEYFTVHDRGARAANRLRLRELARDHGAEVTVFSAHCAVDFARAAALAAAR</sequence>
<dbReference type="STRING" id="1210089.GCA_001613165_06803"/>
<evidence type="ECO:0000259" key="5">
    <source>
        <dbReference type="SMART" id="SM00849"/>
    </source>
</evidence>
<protein>
    <submittedName>
        <fullName evidence="6">Metallo-beta-lactamase superfamily protein</fullName>
    </submittedName>
</protein>
<dbReference type="GO" id="GO:0016787">
    <property type="term" value="F:hydrolase activity"/>
    <property type="evidence" value="ECO:0007669"/>
    <property type="project" value="UniProtKB-KW"/>
</dbReference>
<reference evidence="6 7" key="1">
    <citation type="submission" date="2018-07" db="EMBL/GenBank/DDBJ databases">
        <title>Genomic Encyclopedia of Type Strains, Phase IV (KMG-IV): sequencing the most valuable type-strain genomes for metagenomic binning, comparative biology and taxonomic classification.</title>
        <authorList>
            <person name="Goeker M."/>
        </authorList>
    </citation>
    <scope>NUCLEOTIDE SEQUENCE [LARGE SCALE GENOMIC DNA]</scope>
    <source>
        <strain evidence="6 7">DSM 44952</strain>
    </source>
</reference>
<dbReference type="PANTHER" id="PTHR42978">
    <property type="entry name" value="QUORUM-QUENCHING LACTONASE YTNP-RELATED-RELATED"/>
    <property type="match status" value="1"/>
</dbReference>
<dbReference type="InterPro" id="IPR036866">
    <property type="entry name" value="RibonucZ/Hydroxyglut_hydro"/>
</dbReference>
<dbReference type="SMART" id="SM00849">
    <property type="entry name" value="Lactamase_B"/>
    <property type="match status" value="1"/>
</dbReference>
<dbReference type="InterPro" id="IPR051013">
    <property type="entry name" value="MBL_superfamily_lactonases"/>
</dbReference>
<dbReference type="AlphaFoldDB" id="A0A370GNM7"/>
<dbReference type="CDD" id="cd07742">
    <property type="entry name" value="metallo-hydrolase-like_MBL-fold"/>
    <property type="match status" value="1"/>
</dbReference>
<keyword evidence="3" id="KW-0378">Hydrolase</keyword>
<dbReference type="SUPFAM" id="SSF56281">
    <property type="entry name" value="Metallo-hydrolase/oxidoreductase"/>
    <property type="match status" value="1"/>
</dbReference>
<evidence type="ECO:0000313" key="7">
    <source>
        <dbReference type="Proteomes" id="UP000255355"/>
    </source>
</evidence>
<evidence type="ECO:0000256" key="3">
    <source>
        <dbReference type="ARBA" id="ARBA00022801"/>
    </source>
</evidence>
<dbReference type="EMBL" id="QQAZ01000015">
    <property type="protein sequence ID" value="RDI44939.1"/>
    <property type="molecule type" value="Genomic_DNA"/>
</dbReference>
<feature type="domain" description="Metallo-beta-lactamase" evidence="5">
    <location>
        <begin position="35"/>
        <end position="268"/>
    </location>
</feature>
<dbReference type="InterPro" id="IPR001279">
    <property type="entry name" value="Metallo-B-lactamas"/>
</dbReference>